<evidence type="ECO:0000256" key="5">
    <source>
        <dbReference type="ARBA" id="ARBA00022606"/>
    </source>
</evidence>
<dbReference type="SUPFAM" id="SSF55874">
    <property type="entry name" value="ATPase domain of HSP90 chaperone/DNA topoisomerase II/histidine kinase"/>
    <property type="match status" value="1"/>
</dbReference>
<evidence type="ECO:0000256" key="4">
    <source>
        <dbReference type="ARBA" id="ARBA00022543"/>
    </source>
</evidence>
<dbReference type="PANTHER" id="PTHR42878:SF15">
    <property type="entry name" value="BACTERIOPHYTOCHROME"/>
    <property type="match status" value="1"/>
</dbReference>
<dbReference type="InterPro" id="IPR016132">
    <property type="entry name" value="Phyto_chromo_attachment"/>
</dbReference>
<dbReference type="EC" id="2.7.13.3" evidence="3"/>
<dbReference type="Gene3D" id="3.30.450.40">
    <property type="match status" value="1"/>
</dbReference>
<dbReference type="Pfam" id="PF00512">
    <property type="entry name" value="HisKA"/>
    <property type="match status" value="1"/>
</dbReference>
<evidence type="ECO:0000256" key="6">
    <source>
        <dbReference type="ARBA" id="ARBA00022679"/>
    </source>
</evidence>
<keyword evidence="9" id="KW-0675">Receptor</keyword>
<dbReference type="InterPro" id="IPR036890">
    <property type="entry name" value="HATPase_C_sf"/>
</dbReference>
<evidence type="ECO:0000256" key="8">
    <source>
        <dbReference type="ARBA" id="ARBA00022991"/>
    </source>
</evidence>
<evidence type="ECO:0000313" key="14">
    <source>
        <dbReference type="Proteomes" id="UP001253848"/>
    </source>
</evidence>
<sequence>MAVGTDVSGKVNLTNCDREPIHSIPKSQAHGVILICNKLNLEVIQCSANVQDILNVELHNIFSQPLSVVLPSEIVEKLKKNVSEENVLLPEEISLYGHRFFMIPHLSGDHLVLDIEPYGDSIDPVLFQDQLTKILNEIDKTNSIEEMCEQAVSLVKYLFGYDRVMMYQFDEDWNGEVVAEVREQELESWLGLHYPATDIPKPAREIFLKQGVRIIADVNYKASEIQPAISPLTNKPLDISTSELRGVSPIHIEYLKNMKVGASLTAAIILNGKLWGLLACHHYSPKFVNYHQRQSCKFLTQVFSNKLALKTSNTFLRNITKSEEIRKELVSYMNSNSDFIEAITANNPSFTDIIDCGGGAIYSSGKLSLVGKTPGEHEIFSLILDFLSGKKERLFQTKSLSKHYAPAKEFVETASGLLSVRIGEEREEFLLWFRPQTSSTVNWGGNPEKKGVFKDGIEYLSPRKSFERWTEKVSGVAGKWEKYDIEAAIALQDSITHVLVNKQKETIEELNKNLSEANQELKTFSYSVSHDLRGPLRGIEGFASILAEDYALKLDDFGKNALDIILKSVERMDVLIEDILSYSKVGQMQMVKRKFSLKEMVEEIKLEKKSENLFPHAEISVGRNLPIIDADKRMISQLINNLIDNALKYSSEKEKPLINIDSVAGDSETVFFVKDNGIGFDSSQADKVFEVFSRLAGDKYTGSGVGLAIAKRVVEKHKGKIWVESTPGGGTTFFFTITEE</sequence>
<evidence type="ECO:0000256" key="7">
    <source>
        <dbReference type="ARBA" id="ARBA00022777"/>
    </source>
</evidence>
<evidence type="ECO:0000256" key="3">
    <source>
        <dbReference type="ARBA" id="ARBA00012438"/>
    </source>
</evidence>
<name>A0ABU3DS25_9FLAO</name>
<dbReference type="SMART" id="SM00388">
    <property type="entry name" value="HisKA"/>
    <property type="match status" value="1"/>
</dbReference>
<dbReference type="Gene3D" id="3.30.450.20">
    <property type="entry name" value="PAS domain"/>
    <property type="match status" value="1"/>
</dbReference>
<dbReference type="Proteomes" id="UP001253848">
    <property type="component" value="Unassembled WGS sequence"/>
</dbReference>
<dbReference type="InterPro" id="IPR043150">
    <property type="entry name" value="Phytochrome_PHY_sf"/>
</dbReference>
<gene>
    <name evidence="13" type="ORF">RM541_09110</name>
</gene>
<dbReference type="SUPFAM" id="SSF47384">
    <property type="entry name" value="Homodimeric domain of signal transducing histidine kinase"/>
    <property type="match status" value="1"/>
</dbReference>
<evidence type="ECO:0000256" key="9">
    <source>
        <dbReference type="ARBA" id="ARBA00023170"/>
    </source>
</evidence>
<evidence type="ECO:0000259" key="12">
    <source>
        <dbReference type="PROSITE" id="PS50109"/>
    </source>
</evidence>
<dbReference type="Pfam" id="PF08446">
    <property type="entry name" value="PAS_2"/>
    <property type="match status" value="1"/>
</dbReference>
<dbReference type="InterPro" id="IPR003594">
    <property type="entry name" value="HATPase_dom"/>
</dbReference>
<feature type="domain" description="Histidine kinase" evidence="12">
    <location>
        <begin position="527"/>
        <end position="740"/>
    </location>
</feature>
<dbReference type="InterPro" id="IPR003018">
    <property type="entry name" value="GAF"/>
</dbReference>
<evidence type="ECO:0000256" key="1">
    <source>
        <dbReference type="ARBA" id="ARBA00000085"/>
    </source>
</evidence>
<reference evidence="13 14" key="1">
    <citation type="submission" date="2023-09" db="EMBL/GenBank/DDBJ databases">
        <authorList>
            <person name="Rey-Velasco X."/>
        </authorList>
    </citation>
    <scope>NUCLEOTIDE SEQUENCE [LARGE SCALE GENOMIC DNA]</scope>
    <source>
        <strain evidence="13 14">F225</strain>
    </source>
</reference>
<feature type="coiled-coil region" evidence="10">
    <location>
        <begin position="500"/>
        <end position="527"/>
    </location>
</feature>
<dbReference type="SMART" id="SM00387">
    <property type="entry name" value="HATPase_c"/>
    <property type="match status" value="1"/>
</dbReference>
<dbReference type="InterPro" id="IPR001294">
    <property type="entry name" value="Phytochrome"/>
</dbReference>
<comment type="similarity">
    <text evidence="2">In the N-terminal section; belongs to the phytochrome family.</text>
</comment>
<dbReference type="Gene3D" id="3.30.450.270">
    <property type="match status" value="1"/>
</dbReference>
<dbReference type="GO" id="GO:0005524">
    <property type="term" value="F:ATP binding"/>
    <property type="evidence" value="ECO:0007669"/>
    <property type="project" value="UniProtKB-KW"/>
</dbReference>
<dbReference type="SUPFAM" id="SSF55785">
    <property type="entry name" value="PYP-like sensor domain (PAS domain)"/>
    <property type="match status" value="1"/>
</dbReference>
<dbReference type="PROSITE" id="PS50046">
    <property type="entry name" value="PHYTOCHROME_2"/>
    <property type="match status" value="1"/>
</dbReference>
<evidence type="ECO:0000256" key="2">
    <source>
        <dbReference type="ARBA" id="ARBA00006402"/>
    </source>
</evidence>
<dbReference type="Pfam" id="PF01590">
    <property type="entry name" value="GAF"/>
    <property type="match status" value="1"/>
</dbReference>
<dbReference type="InterPro" id="IPR050351">
    <property type="entry name" value="BphY/WalK/GraS-like"/>
</dbReference>
<keyword evidence="13" id="KW-0547">Nucleotide-binding</keyword>
<dbReference type="InterPro" id="IPR029016">
    <property type="entry name" value="GAF-like_dom_sf"/>
</dbReference>
<accession>A0ABU3DS25</accession>
<keyword evidence="6" id="KW-0808">Transferase</keyword>
<protein>
    <recommendedName>
        <fullName evidence="3">histidine kinase</fullName>
        <ecNumber evidence="3">2.7.13.3</ecNumber>
    </recommendedName>
</protein>
<keyword evidence="13" id="KW-0067">ATP-binding</keyword>
<dbReference type="PRINTS" id="PR01033">
    <property type="entry name" value="PHYTOCHROME"/>
</dbReference>
<dbReference type="InterPro" id="IPR013654">
    <property type="entry name" value="PAS_2"/>
</dbReference>
<dbReference type="EMBL" id="JAVRHN010000006">
    <property type="protein sequence ID" value="MDT0686525.1"/>
    <property type="molecule type" value="Genomic_DNA"/>
</dbReference>
<dbReference type="Gene3D" id="3.30.565.10">
    <property type="entry name" value="Histidine kinase-like ATPase, C-terminal domain"/>
    <property type="match status" value="1"/>
</dbReference>
<proteinExistence type="inferred from homology"/>
<keyword evidence="5" id="KW-0716">Sensory transduction</keyword>
<dbReference type="Pfam" id="PF00360">
    <property type="entry name" value="PHY"/>
    <property type="match status" value="1"/>
</dbReference>
<feature type="domain" description="Phytochrome chromophore attachment site" evidence="11">
    <location>
        <begin position="143"/>
        <end position="301"/>
    </location>
</feature>
<dbReference type="InterPro" id="IPR003661">
    <property type="entry name" value="HisK_dim/P_dom"/>
</dbReference>
<dbReference type="InterPro" id="IPR013515">
    <property type="entry name" value="Phytochrome_cen-reg"/>
</dbReference>
<keyword evidence="14" id="KW-1185">Reference proteome</keyword>
<dbReference type="Gene3D" id="1.10.287.130">
    <property type="match status" value="1"/>
</dbReference>
<keyword evidence="8" id="KW-0157">Chromophore</keyword>
<dbReference type="Pfam" id="PF02518">
    <property type="entry name" value="HATPase_c"/>
    <property type="match status" value="1"/>
</dbReference>
<dbReference type="SMART" id="SM00065">
    <property type="entry name" value="GAF"/>
    <property type="match status" value="1"/>
</dbReference>
<dbReference type="InterPro" id="IPR036097">
    <property type="entry name" value="HisK_dim/P_sf"/>
</dbReference>
<dbReference type="CDD" id="cd00082">
    <property type="entry name" value="HisKA"/>
    <property type="match status" value="1"/>
</dbReference>
<dbReference type="InterPro" id="IPR035965">
    <property type="entry name" value="PAS-like_dom_sf"/>
</dbReference>
<comment type="caution">
    <text evidence="13">The sequence shown here is derived from an EMBL/GenBank/DDBJ whole genome shotgun (WGS) entry which is preliminary data.</text>
</comment>
<evidence type="ECO:0000256" key="10">
    <source>
        <dbReference type="SAM" id="Coils"/>
    </source>
</evidence>
<dbReference type="PANTHER" id="PTHR42878">
    <property type="entry name" value="TWO-COMPONENT HISTIDINE KINASE"/>
    <property type="match status" value="1"/>
</dbReference>
<dbReference type="InterPro" id="IPR005467">
    <property type="entry name" value="His_kinase_dom"/>
</dbReference>
<organism evidence="13 14">
    <name type="scientific">Autumnicola psychrophila</name>
    <dbReference type="NCBI Taxonomy" id="3075592"/>
    <lineage>
        <taxon>Bacteria</taxon>
        <taxon>Pseudomonadati</taxon>
        <taxon>Bacteroidota</taxon>
        <taxon>Flavobacteriia</taxon>
        <taxon>Flavobacteriales</taxon>
        <taxon>Flavobacteriaceae</taxon>
        <taxon>Autumnicola</taxon>
    </lineage>
</organism>
<keyword evidence="4" id="KW-0600">Photoreceptor protein</keyword>
<keyword evidence="10" id="KW-0175">Coiled coil</keyword>
<evidence type="ECO:0000313" key="13">
    <source>
        <dbReference type="EMBL" id="MDT0686525.1"/>
    </source>
</evidence>
<evidence type="ECO:0000259" key="11">
    <source>
        <dbReference type="PROSITE" id="PS50046"/>
    </source>
</evidence>
<dbReference type="SUPFAM" id="SSF55781">
    <property type="entry name" value="GAF domain-like"/>
    <property type="match status" value="2"/>
</dbReference>
<dbReference type="RefSeq" id="WP_311499849.1">
    <property type="nucleotide sequence ID" value="NZ_JAVRHN010000006.1"/>
</dbReference>
<dbReference type="PROSITE" id="PS50109">
    <property type="entry name" value="HIS_KIN"/>
    <property type="match status" value="1"/>
</dbReference>
<comment type="catalytic activity">
    <reaction evidence="1">
        <text>ATP + protein L-histidine = ADP + protein N-phospho-L-histidine.</text>
        <dbReference type="EC" id="2.7.13.3"/>
    </reaction>
</comment>
<keyword evidence="7" id="KW-0418">Kinase</keyword>